<dbReference type="Gene3D" id="3.30.420.10">
    <property type="entry name" value="Ribonuclease H-like superfamily/Ribonuclease H"/>
    <property type="match status" value="1"/>
</dbReference>
<dbReference type="OrthoDB" id="8070015at2759"/>
<evidence type="ECO:0000259" key="1">
    <source>
        <dbReference type="PROSITE" id="PS50879"/>
    </source>
</evidence>
<accession>A0A0K2VC18</accession>
<sequence>MASLNKEASVFLAEIFSIKQSVEDLLKQEKTSKKVMITTDSQSTVTALINPLITSDEVKKCKETINLREENKEIFIEWCRGHNDIAGNELADYLAKSRTVSVLVYLPVILRKHLMTYFTKCGVVVLKTIRA</sequence>
<protein>
    <submittedName>
        <fullName evidence="2">Putative LOC101744750 [Bombyx mori]</fullName>
    </submittedName>
</protein>
<dbReference type="InterPro" id="IPR002156">
    <property type="entry name" value="RNaseH_domain"/>
</dbReference>
<dbReference type="EMBL" id="HACA01030100">
    <property type="protein sequence ID" value="CDW47461.1"/>
    <property type="molecule type" value="Transcribed_RNA"/>
</dbReference>
<evidence type="ECO:0000313" key="2">
    <source>
        <dbReference type="EMBL" id="CDW47461.1"/>
    </source>
</evidence>
<dbReference type="PROSITE" id="PS50879">
    <property type="entry name" value="RNASE_H_1"/>
    <property type="match status" value="1"/>
</dbReference>
<dbReference type="InterPro" id="IPR036397">
    <property type="entry name" value="RNaseH_sf"/>
</dbReference>
<proteinExistence type="predicted"/>
<organism evidence="2">
    <name type="scientific">Lepeophtheirus salmonis</name>
    <name type="common">Salmon louse</name>
    <name type="synonym">Caligus salmonis</name>
    <dbReference type="NCBI Taxonomy" id="72036"/>
    <lineage>
        <taxon>Eukaryota</taxon>
        <taxon>Metazoa</taxon>
        <taxon>Ecdysozoa</taxon>
        <taxon>Arthropoda</taxon>
        <taxon>Crustacea</taxon>
        <taxon>Multicrustacea</taxon>
        <taxon>Hexanauplia</taxon>
        <taxon>Copepoda</taxon>
        <taxon>Siphonostomatoida</taxon>
        <taxon>Caligidae</taxon>
        <taxon>Lepeophtheirus</taxon>
    </lineage>
</organism>
<dbReference type="GO" id="GO:0003676">
    <property type="term" value="F:nucleic acid binding"/>
    <property type="evidence" value="ECO:0007669"/>
    <property type="project" value="InterPro"/>
</dbReference>
<name>A0A0K2VC18_LEPSM</name>
<dbReference type="CDD" id="cd09276">
    <property type="entry name" value="Rnase_HI_RT_non_LTR"/>
    <property type="match status" value="1"/>
</dbReference>
<dbReference type="GO" id="GO:0004523">
    <property type="term" value="F:RNA-DNA hybrid ribonuclease activity"/>
    <property type="evidence" value="ECO:0007669"/>
    <property type="project" value="InterPro"/>
</dbReference>
<feature type="domain" description="RNase H type-1" evidence="1">
    <location>
        <begin position="1"/>
        <end position="100"/>
    </location>
</feature>
<dbReference type="InterPro" id="IPR012337">
    <property type="entry name" value="RNaseH-like_sf"/>
</dbReference>
<dbReference type="Pfam" id="PF00075">
    <property type="entry name" value="RNase_H"/>
    <property type="match status" value="1"/>
</dbReference>
<reference evidence="2" key="1">
    <citation type="submission" date="2014-05" db="EMBL/GenBank/DDBJ databases">
        <authorList>
            <person name="Chronopoulou M."/>
        </authorList>
    </citation>
    <scope>NUCLEOTIDE SEQUENCE</scope>
    <source>
        <tissue evidence="2">Whole organism</tissue>
    </source>
</reference>
<dbReference type="SUPFAM" id="SSF53098">
    <property type="entry name" value="Ribonuclease H-like"/>
    <property type="match status" value="1"/>
</dbReference>
<dbReference type="AlphaFoldDB" id="A0A0K2VC18"/>